<dbReference type="InterPro" id="IPR018764">
    <property type="entry name" value="RskA_C"/>
</dbReference>
<organism evidence="2">
    <name type="scientific">uncultured Quadrisphaera sp</name>
    <dbReference type="NCBI Taxonomy" id="904978"/>
    <lineage>
        <taxon>Bacteria</taxon>
        <taxon>Bacillati</taxon>
        <taxon>Actinomycetota</taxon>
        <taxon>Actinomycetes</taxon>
        <taxon>Kineosporiales</taxon>
        <taxon>Kineosporiaceae</taxon>
        <taxon>Quadrisphaera</taxon>
        <taxon>environmental samples</taxon>
    </lineage>
</organism>
<gene>
    <name evidence="2" type="ORF">AVDCRST_MAG35-438</name>
</gene>
<evidence type="ECO:0000313" key="2">
    <source>
        <dbReference type="EMBL" id="CAA9391959.1"/>
    </source>
</evidence>
<dbReference type="EMBL" id="CADCUY010000091">
    <property type="protein sequence ID" value="CAA9391959.1"/>
    <property type="molecule type" value="Genomic_DNA"/>
</dbReference>
<evidence type="ECO:0000259" key="1">
    <source>
        <dbReference type="Pfam" id="PF10099"/>
    </source>
</evidence>
<reference evidence="2" key="1">
    <citation type="submission" date="2020-02" db="EMBL/GenBank/DDBJ databases">
        <authorList>
            <person name="Meier V. D."/>
        </authorList>
    </citation>
    <scope>NUCLEOTIDE SEQUENCE</scope>
    <source>
        <strain evidence="2">AVDCRST_MAG35</strain>
    </source>
</reference>
<dbReference type="AlphaFoldDB" id="A0A6J4NMQ1"/>
<dbReference type="GO" id="GO:0005886">
    <property type="term" value="C:plasma membrane"/>
    <property type="evidence" value="ECO:0007669"/>
    <property type="project" value="InterPro"/>
</dbReference>
<protein>
    <recommendedName>
        <fullName evidence="1">Anti-sigma K factor RskA C-terminal domain-containing protein</fullName>
    </recommendedName>
</protein>
<feature type="domain" description="Anti-sigma K factor RskA C-terminal" evidence="1">
    <location>
        <begin position="2"/>
        <end position="136"/>
    </location>
</feature>
<name>A0A6J4NMQ1_9ACTN</name>
<accession>A0A6J4NMQ1</accession>
<sequence length="144" mass="14472">LAAAVAVVVAGGGIAGWQLLQPRAQQQELAGALDRIQGASDVQRVAPAAGASAELAGTTLVYSASQQEAVVTADDASAPGEERVYAVWRVEEDGGVQLASTFTEGGTVIDGGVDDAVTIAVTVEPEDPGTLPTTPVVAQYELVG</sequence>
<proteinExistence type="predicted"/>
<feature type="non-terminal residue" evidence="2">
    <location>
        <position position="1"/>
    </location>
</feature>
<dbReference type="Pfam" id="PF10099">
    <property type="entry name" value="RskA_C"/>
    <property type="match status" value="1"/>
</dbReference>